<reference evidence="1" key="1">
    <citation type="submission" date="2014-09" db="EMBL/GenBank/DDBJ databases">
        <authorList>
            <person name="Magalhaes I.L.F."/>
            <person name="Oliveira U."/>
            <person name="Santos F.R."/>
            <person name="Vidigal T.H.D.A."/>
            <person name="Brescovit A.D."/>
            <person name="Santos A.J."/>
        </authorList>
    </citation>
    <scope>NUCLEOTIDE SEQUENCE</scope>
    <source>
        <tissue evidence="1">Shoot tissue taken approximately 20 cm above the soil surface</tissue>
    </source>
</reference>
<evidence type="ECO:0000313" key="1">
    <source>
        <dbReference type="EMBL" id="JAD55586.1"/>
    </source>
</evidence>
<reference evidence="1" key="2">
    <citation type="journal article" date="2015" name="Data Brief">
        <title>Shoot transcriptome of the giant reed, Arundo donax.</title>
        <authorList>
            <person name="Barrero R.A."/>
            <person name="Guerrero F.D."/>
            <person name="Moolhuijzen P."/>
            <person name="Goolsby J.A."/>
            <person name="Tidwell J."/>
            <person name="Bellgard S.E."/>
            <person name="Bellgard M.I."/>
        </authorList>
    </citation>
    <scope>NUCLEOTIDE SEQUENCE</scope>
    <source>
        <tissue evidence="1">Shoot tissue taken approximately 20 cm above the soil surface</tissue>
    </source>
</reference>
<dbReference type="EMBL" id="GBRH01242309">
    <property type="protein sequence ID" value="JAD55586.1"/>
    <property type="molecule type" value="Transcribed_RNA"/>
</dbReference>
<dbReference type="AlphaFoldDB" id="A0A0A9AWV0"/>
<name>A0A0A9AWV0_ARUDO</name>
<sequence>MGSWIPSILKHLCSNGFLGHTIDHSQDTTTELTAGKSIICIM</sequence>
<protein>
    <submittedName>
        <fullName evidence="1">Uncharacterized protein</fullName>
    </submittedName>
</protein>
<proteinExistence type="predicted"/>
<organism evidence="1">
    <name type="scientific">Arundo donax</name>
    <name type="common">Giant reed</name>
    <name type="synonym">Donax arundinaceus</name>
    <dbReference type="NCBI Taxonomy" id="35708"/>
    <lineage>
        <taxon>Eukaryota</taxon>
        <taxon>Viridiplantae</taxon>
        <taxon>Streptophyta</taxon>
        <taxon>Embryophyta</taxon>
        <taxon>Tracheophyta</taxon>
        <taxon>Spermatophyta</taxon>
        <taxon>Magnoliopsida</taxon>
        <taxon>Liliopsida</taxon>
        <taxon>Poales</taxon>
        <taxon>Poaceae</taxon>
        <taxon>PACMAD clade</taxon>
        <taxon>Arundinoideae</taxon>
        <taxon>Arundineae</taxon>
        <taxon>Arundo</taxon>
    </lineage>
</organism>
<accession>A0A0A9AWV0</accession>